<keyword evidence="2" id="KW-0349">Heme</keyword>
<dbReference type="Gene3D" id="1.10.630.10">
    <property type="entry name" value="Cytochrome P450"/>
    <property type="match status" value="1"/>
</dbReference>
<gene>
    <name evidence="3" type="ORF">GCM10011349_27910</name>
</gene>
<dbReference type="Proteomes" id="UP000605099">
    <property type="component" value="Unassembled WGS sequence"/>
</dbReference>
<keyword evidence="2" id="KW-0408">Iron</keyword>
<name>A0ABQ2JR22_9SPHN</name>
<organism evidence="3 4">
    <name type="scientific">Novosphingobium indicum</name>
    <dbReference type="NCBI Taxonomy" id="462949"/>
    <lineage>
        <taxon>Bacteria</taxon>
        <taxon>Pseudomonadati</taxon>
        <taxon>Pseudomonadota</taxon>
        <taxon>Alphaproteobacteria</taxon>
        <taxon>Sphingomonadales</taxon>
        <taxon>Sphingomonadaceae</taxon>
        <taxon>Novosphingobium</taxon>
    </lineage>
</organism>
<dbReference type="InterPro" id="IPR001128">
    <property type="entry name" value="Cyt_P450"/>
</dbReference>
<dbReference type="SUPFAM" id="SSF48264">
    <property type="entry name" value="Cytochrome P450"/>
    <property type="match status" value="1"/>
</dbReference>
<reference evidence="4" key="1">
    <citation type="journal article" date="2019" name="Int. J. Syst. Evol. Microbiol.">
        <title>The Global Catalogue of Microorganisms (GCM) 10K type strain sequencing project: providing services to taxonomists for standard genome sequencing and annotation.</title>
        <authorList>
            <consortium name="The Broad Institute Genomics Platform"/>
            <consortium name="The Broad Institute Genome Sequencing Center for Infectious Disease"/>
            <person name="Wu L."/>
            <person name="Ma J."/>
        </authorList>
    </citation>
    <scope>NUCLEOTIDE SEQUENCE [LARGE SCALE GENOMIC DNA]</scope>
    <source>
        <strain evidence="4">CGMCC 1.6784</strain>
    </source>
</reference>
<proteinExistence type="inferred from homology"/>
<dbReference type="PRINTS" id="PR00359">
    <property type="entry name" value="BP450"/>
</dbReference>
<dbReference type="PANTHER" id="PTHR46696:SF4">
    <property type="entry name" value="BIOTIN BIOSYNTHESIS CYTOCHROME P450"/>
    <property type="match status" value="1"/>
</dbReference>
<comment type="similarity">
    <text evidence="1 2">Belongs to the cytochrome P450 family.</text>
</comment>
<evidence type="ECO:0000256" key="2">
    <source>
        <dbReference type="RuleBase" id="RU000461"/>
    </source>
</evidence>
<dbReference type="Pfam" id="PF00067">
    <property type="entry name" value="p450"/>
    <property type="match status" value="1"/>
</dbReference>
<keyword evidence="2" id="KW-0560">Oxidoreductase</keyword>
<dbReference type="PANTHER" id="PTHR46696">
    <property type="entry name" value="P450, PUTATIVE (EUROFUNG)-RELATED"/>
    <property type="match status" value="1"/>
</dbReference>
<comment type="caution">
    <text evidence="3">The sequence shown here is derived from an EMBL/GenBank/DDBJ whole genome shotgun (WGS) entry which is preliminary data.</text>
</comment>
<sequence length="421" mass="46603">MATAATTVEKDYFTDHSVLLDPYDYFETIRRHGPVYQMQSRDVVVVTGFAEALEVLRNTQDFSSWLNPDPLVKLPFDVDGDDITAQLAATPSNPMELMVSYDGERHAAARSLLNPLFTPSRLKANEEFMRAYAEKMVQDVVAAGGCELVNKVATPFVTMVIADLLGVPADDREAFRQLIDSAPPPGNMDAGEDGQSVHPLMVMAGYFTRYVSERRTQPQNDVMTEMALAKYPDGSTPDAMEVVKSAMFLFAAGQDTSAKLIGNAMRRLAEDQDLQQQIREDRKLVGPFLEEVLRVEGSTKATFRIASRRTRIGDMEIPAGKRVVVSLSAANRDPRRWEDPAEFRLGRPKIKEHLAFGRGAHTCAGAPLARAEVAVILDRFLEHTSAITLDEAHHGPAGNRTIEYEPSYIIRGLANLHIKVA</sequence>
<keyword evidence="4" id="KW-1185">Reference proteome</keyword>
<keyword evidence="2" id="KW-0479">Metal-binding</keyword>
<dbReference type="PROSITE" id="PS00086">
    <property type="entry name" value="CYTOCHROME_P450"/>
    <property type="match status" value="1"/>
</dbReference>
<protein>
    <submittedName>
        <fullName evidence="3">Cytochrome P450</fullName>
    </submittedName>
</protein>
<dbReference type="InterPro" id="IPR002397">
    <property type="entry name" value="Cyt_P450_B"/>
</dbReference>
<evidence type="ECO:0000313" key="3">
    <source>
        <dbReference type="EMBL" id="GGN53396.1"/>
    </source>
</evidence>
<evidence type="ECO:0000313" key="4">
    <source>
        <dbReference type="Proteomes" id="UP000605099"/>
    </source>
</evidence>
<keyword evidence="2" id="KW-0503">Monooxygenase</keyword>
<evidence type="ECO:0000256" key="1">
    <source>
        <dbReference type="ARBA" id="ARBA00010617"/>
    </source>
</evidence>
<dbReference type="EMBL" id="BMLK01000013">
    <property type="protein sequence ID" value="GGN53396.1"/>
    <property type="molecule type" value="Genomic_DNA"/>
</dbReference>
<dbReference type="InterPro" id="IPR017972">
    <property type="entry name" value="Cyt_P450_CS"/>
</dbReference>
<accession>A0ABQ2JR22</accession>
<dbReference type="InterPro" id="IPR036396">
    <property type="entry name" value="Cyt_P450_sf"/>
</dbReference>